<keyword evidence="6" id="KW-1185">Reference proteome</keyword>
<evidence type="ECO:0000313" key="5">
    <source>
        <dbReference type="EMBL" id="KIM83952.1"/>
    </source>
</evidence>
<accession>A0A0C3C300</accession>
<keyword evidence="1 3" id="KW-0853">WD repeat</keyword>
<name>A0A0C3C300_PILCF</name>
<dbReference type="OrthoDB" id="25131at2759"/>
<gene>
    <name evidence="5" type="ORF">PILCRDRAFT_818982</name>
</gene>
<dbReference type="STRING" id="765440.A0A0C3C300"/>
<organism evidence="5 6">
    <name type="scientific">Piloderma croceum (strain F 1598)</name>
    <dbReference type="NCBI Taxonomy" id="765440"/>
    <lineage>
        <taxon>Eukaryota</taxon>
        <taxon>Fungi</taxon>
        <taxon>Dikarya</taxon>
        <taxon>Basidiomycota</taxon>
        <taxon>Agaricomycotina</taxon>
        <taxon>Agaricomycetes</taxon>
        <taxon>Agaricomycetidae</taxon>
        <taxon>Atheliales</taxon>
        <taxon>Atheliaceae</taxon>
        <taxon>Piloderma</taxon>
    </lineage>
</organism>
<dbReference type="InParanoid" id="A0A0C3C300"/>
<feature type="repeat" description="WD" evidence="3">
    <location>
        <begin position="250"/>
        <end position="281"/>
    </location>
</feature>
<keyword evidence="2" id="KW-0677">Repeat</keyword>
<feature type="compositionally biased region" description="Acidic residues" evidence="4">
    <location>
        <begin position="297"/>
        <end position="309"/>
    </location>
</feature>
<proteinExistence type="predicted"/>
<dbReference type="FunCoup" id="A0A0C3C300">
    <property type="interactions" value="292"/>
</dbReference>
<dbReference type="Gene3D" id="2.130.10.10">
    <property type="entry name" value="YVTN repeat-like/Quinoprotein amine dehydrogenase"/>
    <property type="match status" value="1"/>
</dbReference>
<dbReference type="InterPro" id="IPR001680">
    <property type="entry name" value="WD40_rpt"/>
</dbReference>
<sequence>MGRQSGKCLSNAYVEKSRPISPALRVFDDLKILVFTIVTAPGNPRSLLCFDVSADGSTIAVGTDLQGDDALIQYWDPRNPSAPMRTHGSTHSDDITALHFLPSPAGTTSSSPKILLSASSDGLISTSNADEEDEDEAVLHVGNWGCSVSQAGWISVSAGAQAWAGSDMETFSCWSDELDMLQDQDIRKPSIHNQGMTWVTDYLIGCHNSTQPGSPGLSVFVGSNEGDVGLITSSNLSRSTAPWSLHRLWTHGHVGVVRSLLWDEPNNVLVTGGEDSKINIWPVSPLDSEGPSSTGVEQEDDSMDVDMEDPGPPRKRGWDSGKAKNDWDDQSGKRARRS</sequence>
<evidence type="ECO:0000256" key="2">
    <source>
        <dbReference type="ARBA" id="ARBA00022737"/>
    </source>
</evidence>
<dbReference type="EMBL" id="KN832989">
    <property type="protein sequence ID" value="KIM83952.1"/>
    <property type="molecule type" value="Genomic_DNA"/>
</dbReference>
<dbReference type="PANTHER" id="PTHR22889:SF0">
    <property type="entry name" value="WD REPEAT-CONTAINING PROTEIN 89"/>
    <property type="match status" value="1"/>
</dbReference>
<dbReference type="PANTHER" id="PTHR22889">
    <property type="entry name" value="WD REPEAT-CONTAINING PROTEIN 89"/>
    <property type="match status" value="1"/>
</dbReference>
<dbReference type="InterPro" id="IPR039328">
    <property type="entry name" value="WDR89"/>
</dbReference>
<evidence type="ECO:0000313" key="6">
    <source>
        <dbReference type="Proteomes" id="UP000054166"/>
    </source>
</evidence>
<dbReference type="InterPro" id="IPR015943">
    <property type="entry name" value="WD40/YVTN_repeat-like_dom_sf"/>
</dbReference>
<reference evidence="5 6" key="1">
    <citation type="submission" date="2014-04" db="EMBL/GenBank/DDBJ databases">
        <authorList>
            <consortium name="DOE Joint Genome Institute"/>
            <person name="Kuo A."/>
            <person name="Tarkka M."/>
            <person name="Buscot F."/>
            <person name="Kohler A."/>
            <person name="Nagy L.G."/>
            <person name="Floudas D."/>
            <person name="Copeland A."/>
            <person name="Barry K.W."/>
            <person name="Cichocki N."/>
            <person name="Veneault-Fourrey C."/>
            <person name="LaButti K."/>
            <person name="Lindquist E.A."/>
            <person name="Lipzen A."/>
            <person name="Lundell T."/>
            <person name="Morin E."/>
            <person name="Murat C."/>
            <person name="Sun H."/>
            <person name="Tunlid A."/>
            <person name="Henrissat B."/>
            <person name="Grigoriev I.V."/>
            <person name="Hibbett D.S."/>
            <person name="Martin F."/>
            <person name="Nordberg H.P."/>
            <person name="Cantor M.N."/>
            <person name="Hua S.X."/>
        </authorList>
    </citation>
    <scope>NUCLEOTIDE SEQUENCE [LARGE SCALE GENOMIC DNA]</scope>
    <source>
        <strain evidence="5 6">F 1598</strain>
    </source>
</reference>
<dbReference type="InterPro" id="IPR036322">
    <property type="entry name" value="WD40_repeat_dom_sf"/>
</dbReference>
<feature type="compositionally biased region" description="Basic and acidic residues" evidence="4">
    <location>
        <begin position="316"/>
        <end position="332"/>
    </location>
</feature>
<evidence type="ECO:0000256" key="1">
    <source>
        <dbReference type="ARBA" id="ARBA00022574"/>
    </source>
</evidence>
<dbReference type="PROSITE" id="PS50294">
    <property type="entry name" value="WD_REPEATS_REGION"/>
    <property type="match status" value="1"/>
</dbReference>
<evidence type="ECO:0000256" key="4">
    <source>
        <dbReference type="SAM" id="MobiDB-lite"/>
    </source>
</evidence>
<dbReference type="HOGENOM" id="CLU_037323_0_0_1"/>
<dbReference type="AlphaFoldDB" id="A0A0C3C300"/>
<feature type="region of interest" description="Disordered" evidence="4">
    <location>
        <begin position="279"/>
        <end position="338"/>
    </location>
</feature>
<dbReference type="SUPFAM" id="SSF50978">
    <property type="entry name" value="WD40 repeat-like"/>
    <property type="match status" value="1"/>
</dbReference>
<dbReference type="Proteomes" id="UP000054166">
    <property type="component" value="Unassembled WGS sequence"/>
</dbReference>
<protein>
    <submittedName>
        <fullName evidence="5">Uncharacterized protein</fullName>
    </submittedName>
</protein>
<dbReference type="Pfam" id="PF00400">
    <property type="entry name" value="WD40"/>
    <property type="match status" value="1"/>
</dbReference>
<reference evidence="6" key="2">
    <citation type="submission" date="2015-01" db="EMBL/GenBank/DDBJ databases">
        <title>Evolutionary Origins and Diversification of the Mycorrhizal Mutualists.</title>
        <authorList>
            <consortium name="DOE Joint Genome Institute"/>
            <consortium name="Mycorrhizal Genomics Consortium"/>
            <person name="Kohler A."/>
            <person name="Kuo A."/>
            <person name="Nagy L.G."/>
            <person name="Floudas D."/>
            <person name="Copeland A."/>
            <person name="Barry K.W."/>
            <person name="Cichocki N."/>
            <person name="Veneault-Fourrey C."/>
            <person name="LaButti K."/>
            <person name="Lindquist E.A."/>
            <person name="Lipzen A."/>
            <person name="Lundell T."/>
            <person name="Morin E."/>
            <person name="Murat C."/>
            <person name="Riley R."/>
            <person name="Ohm R."/>
            <person name="Sun H."/>
            <person name="Tunlid A."/>
            <person name="Henrissat B."/>
            <person name="Grigoriev I.V."/>
            <person name="Hibbett D.S."/>
            <person name="Martin F."/>
        </authorList>
    </citation>
    <scope>NUCLEOTIDE SEQUENCE [LARGE SCALE GENOMIC DNA]</scope>
    <source>
        <strain evidence="6">F 1598</strain>
    </source>
</reference>
<dbReference type="SMART" id="SM00320">
    <property type="entry name" value="WD40"/>
    <property type="match status" value="3"/>
</dbReference>
<evidence type="ECO:0000256" key="3">
    <source>
        <dbReference type="PROSITE-ProRule" id="PRU00221"/>
    </source>
</evidence>
<dbReference type="PROSITE" id="PS50082">
    <property type="entry name" value="WD_REPEATS_2"/>
    <property type="match status" value="1"/>
</dbReference>